<evidence type="ECO:0000256" key="5">
    <source>
        <dbReference type="SAM" id="MobiDB-lite"/>
    </source>
</evidence>
<dbReference type="EMBL" id="CAEZXO010000003">
    <property type="protein sequence ID" value="CAB4689897.1"/>
    <property type="molecule type" value="Genomic_DNA"/>
</dbReference>
<reference evidence="9" key="1">
    <citation type="submission" date="2020-05" db="EMBL/GenBank/DDBJ databases">
        <authorList>
            <person name="Chiriac C."/>
            <person name="Salcher M."/>
            <person name="Ghai R."/>
            <person name="Kavagutti S V."/>
        </authorList>
    </citation>
    <scope>NUCLEOTIDE SEQUENCE</scope>
</reference>
<dbReference type="Pfam" id="PF04932">
    <property type="entry name" value="Wzy_C"/>
    <property type="match status" value="1"/>
</dbReference>
<feature type="domain" description="O-antigen ligase-related" evidence="7">
    <location>
        <begin position="208"/>
        <end position="344"/>
    </location>
</feature>
<evidence type="ECO:0000313" key="14">
    <source>
        <dbReference type="EMBL" id="CAB4981338.1"/>
    </source>
</evidence>
<evidence type="ECO:0000313" key="9">
    <source>
        <dbReference type="EMBL" id="CAB4689897.1"/>
    </source>
</evidence>
<dbReference type="PANTHER" id="PTHR37422:SF13">
    <property type="entry name" value="LIPOPOLYSACCHARIDE BIOSYNTHESIS PROTEIN PA4999-RELATED"/>
    <property type="match status" value="1"/>
</dbReference>
<feature type="region of interest" description="Disordered" evidence="5">
    <location>
        <begin position="429"/>
        <end position="450"/>
    </location>
</feature>
<evidence type="ECO:0000313" key="12">
    <source>
        <dbReference type="EMBL" id="CAB4864452.1"/>
    </source>
</evidence>
<evidence type="ECO:0000256" key="2">
    <source>
        <dbReference type="ARBA" id="ARBA00022692"/>
    </source>
</evidence>
<dbReference type="Gene3D" id="1.25.40.10">
    <property type="entry name" value="Tetratricopeptide repeat domain"/>
    <property type="match status" value="1"/>
</dbReference>
<feature type="transmembrane region" description="Helical" evidence="6">
    <location>
        <begin position="69"/>
        <end position="89"/>
    </location>
</feature>
<keyword evidence="4 6" id="KW-0472">Membrane</keyword>
<dbReference type="EMBL" id="CAEZYM010000009">
    <property type="protein sequence ID" value="CAB4727415.1"/>
    <property type="molecule type" value="Genomic_DNA"/>
</dbReference>
<dbReference type="EMBL" id="CAESAE010000002">
    <property type="protein sequence ID" value="CAB4332719.1"/>
    <property type="molecule type" value="Genomic_DNA"/>
</dbReference>
<keyword evidence="2 6" id="KW-0812">Transmembrane</keyword>
<dbReference type="GO" id="GO:0016020">
    <property type="term" value="C:membrane"/>
    <property type="evidence" value="ECO:0007669"/>
    <property type="project" value="UniProtKB-SubCell"/>
</dbReference>
<feature type="transmembrane region" description="Helical" evidence="6">
    <location>
        <begin position="282"/>
        <end position="300"/>
    </location>
</feature>
<feature type="transmembrane region" description="Helical" evidence="6">
    <location>
        <begin position="332"/>
        <end position="356"/>
    </location>
</feature>
<feature type="transmembrane region" description="Helical" evidence="6">
    <location>
        <begin position="12"/>
        <end position="29"/>
    </location>
</feature>
<dbReference type="PANTHER" id="PTHR37422">
    <property type="entry name" value="TEICHURONIC ACID BIOSYNTHESIS PROTEIN TUAE"/>
    <property type="match status" value="1"/>
</dbReference>
<sequence>MLAISPSQAKSMSKLVMLSGAAVTLFYWLPLNDPVQQPKLFLLIPIAAWLLGTVAFAVGPAGILALPKIYWAYFLFALGVLVAALATDVKYTAFFGESLRSMGALSYLSLVIIALVAMMSFSAENLKAIKIIFLGLGGVLSAYGFLQSTGHDPAHFYSVFSPVIGTLGNPDFMSGTLGVSAIAALWAVLTFEKILQRIGVLGLLILELLVIKKTASSQGFLVLAVGLVFLCVAIAWQKRKAFGIASLATFAVLAIPVILGLLNKGPFASRIYRATLQNRFDYWHSAIGMGKAHLLAGVGLERFGDSYFQYAPTIRISQTQQTDNAHNLFLQFFATGGLILVIPYLLLIIGIGWISARGIKNFEGKERIDFIAILSMWVGLLVVSLISIDNLGETIWFWILGGALCGAALLQKSTKEKPTHLQVGANTRSELKARQGRSTSKKNQRDSPVMSPMRISSIALVVIAFFAVIPQLQISSQLDDLRHNKSKLDRAGYVTKIKSVADSRFSSTQAEIFLVGFASTIQETDLAIALAKKIVDSDPRSFAGNFLGAQVSDAAKNYPEAIAFRERLAKLDPAQPDNLFQLEKDYLAIGNREKALQLSKLISAMVPGSRLQDSATAATLG</sequence>
<protein>
    <submittedName>
        <fullName evidence="9">Unannotated protein</fullName>
    </submittedName>
</protein>
<proteinExistence type="predicted"/>
<dbReference type="InterPro" id="IPR007016">
    <property type="entry name" value="O-antigen_ligase-rel_domated"/>
</dbReference>
<feature type="transmembrane region" description="Helical" evidence="6">
    <location>
        <begin position="101"/>
        <end position="122"/>
    </location>
</feature>
<evidence type="ECO:0000313" key="10">
    <source>
        <dbReference type="EMBL" id="CAB4727415.1"/>
    </source>
</evidence>
<dbReference type="InterPro" id="IPR011990">
    <property type="entry name" value="TPR-like_helical_dom_sf"/>
</dbReference>
<evidence type="ECO:0000256" key="4">
    <source>
        <dbReference type="ARBA" id="ARBA00023136"/>
    </source>
</evidence>
<name>A0A6J6NTR5_9ZZZZ</name>
<accession>A0A6J6NTR5</accession>
<feature type="transmembrane region" description="Helical" evidence="6">
    <location>
        <begin position="218"/>
        <end position="236"/>
    </location>
</feature>
<evidence type="ECO:0000256" key="3">
    <source>
        <dbReference type="ARBA" id="ARBA00022989"/>
    </source>
</evidence>
<dbReference type="EMBL" id="CAFBNH010000005">
    <property type="protein sequence ID" value="CAB4948349.1"/>
    <property type="molecule type" value="Genomic_DNA"/>
</dbReference>
<feature type="transmembrane region" description="Helical" evidence="6">
    <location>
        <begin position="455"/>
        <end position="474"/>
    </location>
</feature>
<feature type="transmembrane region" description="Helical" evidence="6">
    <location>
        <begin position="242"/>
        <end position="262"/>
    </location>
</feature>
<comment type="subcellular location">
    <subcellularLocation>
        <location evidence="1">Membrane</location>
        <topology evidence="1">Multi-pass membrane protein</topology>
    </subcellularLocation>
</comment>
<evidence type="ECO:0000259" key="7">
    <source>
        <dbReference type="Pfam" id="PF04932"/>
    </source>
</evidence>
<dbReference type="InterPro" id="IPR051533">
    <property type="entry name" value="WaaL-like"/>
</dbReference>
<gene>
    <name evidence="9" type="ORF">UFOPK2510_00603</name>
    <name evidence="10" type="ORF">UFOPK2718_01009</name>
    <name evidence="11" type="ORF">UFOPK2936_00847</name>
    <name evidence="12" type="ORF">UFOPK3328_00672</name>
    <name evidence="13" type="ORF">UFOPK3779_01025</name>
    <name evidence="14" type="ORF">UFOPK3913_01155</name>
    <name evidence="8" type="ORF">UFOPK4107_00343</name>
    <name evidence="15" type="ORF">UFOPK4403_00533</name>
</gene>
<evidence type="ECO:0000313" key="8">
    <source>
        <dbReference type="EMBL" id="CAB4332719.1"/>
    </source>
</evidence>
<evidence type="ECO:0000313" key="11">
    <source>
        <dbReference type="EMBL" id="CAB4780206.1"/>
    </source>
</evidence>
<dbReference type="EMBL" id="CAFBOC010000013">
    <property type="protein sequence ID" value="CAB4981338.1"/>
    <property type="molecule type" value="Genomic_DNA"/>
</dbReference>
<dbReference type="EMBL" id="CAEZZW010000004">
    <property type="protein sequence ID" value="CAB4780206.1"/>
    <property type="molecule type" value="Genomic_DNA"/>
</dbReference>
<organism evidence="9">
    <name type="scientific">freshwater metagenome</name>
    <dbReference type="NCBI Taxonomy" id="449393"/>
    <lineage>
        <taxon>unclassified sequences</taxon>
        <taxon>metagenomes</taxon>
        <taxon>ecological metagenomes</taxon>
    </lineage>
</organism>
<evidence type="ECO:0000313" key="13">
    <source>
        <dbReference type="EMBL" id="CAB4948349.1"/>
    </source>
</evidence>
<evidence type="ECO:0000256" key="1">
    <source>
        <dbReference type="ARBA" id="ARBA00004141"/>
    </source>
</evidence>
<feature type="transmembrane region" description="Helical" evidence="6">
    <location>
        <begin position="394"/>
        <end position="410"/>
    </location>
</feature>
<dbReference type="EMBL" id="CAFBLD010000004">
    <property type="protein sequence ID" value="CAB4864452.1"/>
    <property type="molecule type" value="Genomic_DNA"/>
</dbReference>
<dbReference type="SUPFAM" id="SSF48452">
    <property type="entry name" value="TPR-like"/>
    <property type="match status" value="1"/>
</dbReference>
<feature type="transmembrane region" description="Helical" evidence="6">
    <location>
        <begin position="368"/>
        <end position="388"/>
    </location>
</feature>
<evidence type="ECO:0000256" key="6">
    <source>
        <dbReference type="SAM" id="Phobius"/>
    </source>
</evidence>
<dbReference type="AlphaFoldDB" id="A0A6J6NTR5"/>
<feature type="transmembrane region" description="Helical" evidence="6">
    <location>
        <begin position="167"/>
        <end position="188"/>
    </location>
</feature>
<feature type="transmembrane region" description="Helical" evidence="6">
    <location>
        <begin position="128"/>
        <end position="146"/>
    </location>
</feature>
<keyword evidence="3 6" id="KW-1133">Transmembrane helix</keyword>
<dbReference type="EMBL" id="CAFBQX010000002">
    <property type="protein sequence ID" value="CAB5071118.1"/>
    <property type="molecule type" value="Genomic_DNA"/>
</dbReference>
<evidence type="ECO:0000313" key="15">
    <source>
        <dbReference type="EMBL" id="CAB5071118.1"/>
    </source>
</evidence>
<feature type="transmembrane region" description="Helical" evidence="6">
    <location>
        <begin position="41"/>
        <end position="63"/>
    </location>
</feature>